<proteinExistence type="predicted"/>
<organism evidence="2 3">
    <name type="scientific">Streptomyces boncukensis</name>
    <dbReference type="NCBI Taxonomy" id="2711219"/>
    <lineage>
        <taxon>Bacteria</taxon>
        <taxon>Bacillati</taxon>
        <taxon>Actinomycetota</taxon>
        <taxon>Actinomycetes</taxon>
        <taxon>Kitasatosporales</taxon>
        <taxon>Streptomycetaceae</taxon>
        <taxon>Streptomyces</taxon>
    </lineage>
</organism>
<name>A0A6G4WUK7_9ACTN</name>
<dbReference type="RefSeq" id="WP_165297878.1">
    <property type="nucleotide sequence ID" value="NZ_JAAKZZ010000049.1"/>
</dbReference>
<keyword evidence="3" id="KW-1185">Reference proteome</keyword>
<gene>
    <name evidence="2" type="ORF">G5C65_07630</name>
</gene>
<evidence type="ECO:0000256" key="1">
    <source>
        <dbReference type="SAM" id="MobiDB-lite"/>
    </source>
</evidence>
<comment type="caution">
    <text evidence="2">The sequence shown here is derived from an EMBL/GenBank/DDBJ whole genome shotgun (WGS) entry which is preliminary data.</text>
</comment>
<evidence type="ECO:0000313" key="2">
    <source>
        <dbReference type="EMBL" id="NGO68224.1"/>
    </source>
</evidence>
<dbReference type="EMBL" id="JAAKZZ010000049">
    <property type="protein sequence ID" value="NGO68224.1"/>
    <property type="molecule type" value="Genomic_DNA"/>
</dbReference>
<dbReference type="AlphaFoldDB" id="A0A6G4WUK7"/>
<evidence type="ECO:0000313" key="3">
    <source>
        <dbReference type="Proteomes" id="UP000477722"/>
    </source>
</evidence>
<accession>A0A6G4WUK7</accession>
<feature type="region of interest" description="Disordered" evidence="1">
    <location>
        <begin position="142"/>
        <end position="191"/>
    </location>
</feature>
<dbReference type="Proteomes" id="UP000477722">
    <property type="component" value="Unassembled WGS sequence"/>
</dbReference>
<evidence type="ECO:0008006" key="4">
    <source>
        <dbReference type="Google" id="ProtNLM"/>
    </source>
</evidence>
<reference evidence="2 3" key="1">
    <citation type="submission" date="2020-02" db="EMBL/GenBank/DDBJ databases">
        <title>Whole-genome analyses of novel actinobacteria.</title>
        <authorList>
            <person name="Sahin N."/>
            <person name="Tatar D."/>
        </authorList>
    </citation>
    <scope>NUCLEOTIDE SEQUENCE [LARGE SCALE GENOMIC DNA]</scope>
    <source>
        <strain evidence="2 3">SB3404</strain>
    </source>
</reference>
<sequence>MGVREQLGEDIARLGNGAAAGKTVTVQVVDVTDSGAVNVDYGGALLLDVPCTDAYRNRAAGDWVAMRPGTQPVVMWRLGDDPKDADESRIGEIADGIAHNVQVVRAATWGTDGPRGSGWQTVNGLFMRKTSQGKVELYAQVDNPTDTSPDAPAGRPPPAAKVVPTSSGSWRGGRPDDYATTPTQGDGTGAGNRRGAWFYGTQITDACAGQAVAKMTVAFARKRNTGVTSKRPMHLYLHDHASPPGRQLNLGAGPQELLSLSAGAKGTATLPVSWRDALASGAARGLAIYASGRTDYAAFTGGTITISFSA</sequence>
<protein>
    <recommendedName>
        <fullName evidence="4">Minor tail protein</fullName>
    </recommendedName>
</protein>